<comment type="caution">
    <text evidence="9">The sequence shown here is derived from an EMBL/GenBank/DDBJ whole genome shotgun (WGS) entry which is preliminary data.</text>
</comment>
<comment type="catalytic activity">
    <reaction evidence="6 7">
        <text>L-threonylcarbamoyladenylate + adenosine(37) in tRNA = N(6)-L-threonylcarbamoyladenosine(37) in tRNA + AMP + H(+)</text>
        <dbReference type="Rhea" id="RHEA:37059"/>
        <dbReference type="Rhea" id="RHEA-COMP:10162"/>
        <dbReference type="Rhea" id="RHEA-COMP:10163"/>
        <dbReference type="ChEBI" id="CHEBI:15378"/>
        <dbReference type="ChEBI" id="CHEBI:73682"/>
        <dbReference type="ChEBI" id="CHEBI:74411"/>
        <dbReference type="ChEBI" id="CHEBI:74418"/>
        <dbReference type="ChEBI" id="CHEBI:456215"/>
        <dbReference type="EC" id="2.3.1.234"/>
    </reaction>
</comment>
<gene>
    <name evidence="7 9" type="primary">tsaD</name>
    <name evidence="9" type="ORF">ACIB24_21605</name>
</gene>
<feature type="binding site" evidence="7">
    <location>
        <position position="186"/>
    </location>
    <ligand>
        <name>substrate</name>
    </ligand>
</feature>
<reference evidence="9 10" key="1">
    <citation type="submission" date="2024-10" db="EMBL/GenBank/DDBJ databases">
        <title>The Natural Products Discovery Center: Release of the First 8490 Sequenced Strains for Exploring Actinobacteria Biosynthetic Diversity.</title>
        <authorList>
            <person name="Kalkreuter E."/>
            <person name="Kautsar S.A."/>
            <person name="Yang D."/>
            <person name="Bader C.D."/>
            <person name="Teijaro C.N."/>
            <person name="Fluegel L."/>
            <person name="Davis C.M."/>
            <person name="Simpson J.R."/>
            <person name="Lauterbach L."/>
            <person name="Steele A.D."/>
            <person name="Gui C."/>
            <person name="Meng S."/>
            <person name="Li G."/>
            <person name="Viehrig K."/>
            <person name="Ye F."/>
            <person name="Su P."/>
            <person name="Kiefer A.F."/>
            <person name="Nichols A."/>
            <person name="Cepeda A.J."/>
            <person name="Yan W."/>
            <person name="Fan B."/>
            <person name="Jiang Y."/>
            <person name="Adhikari A."/>
            <person name="Zheng C.-J."/>
            <person name="Schuster L."/>
            <person name="Cowan T.M."/>
            <person name="Smanski M.J."/>
            <person name="Chevrette M.G."/>
            <person name="De Carvalho L.P.S."/>
            <person name="Shen B."/>
        </authorList>
    </citation>
    <scope>NUCLEOTIDE SEQUENCE [LARGE SCALE GENOMIC DNA]</scope>
    <source>
        <strain evidence="9 10">NPDC049639</strain>
    </source>
</reference>
<dbReference type="RefSeq" id="WP_398284274.1">
    <property type="nucleotide sequence ID" value="NZ_JBITLV010000008.1"/>
</dbReference>
<dbReference type="GO" id="GO:0061711">
    <property type="term" value="F:tRNA N(6)-L-threonylcarbamoyladenine synthase activity"/>
    <property type="evidence" value="ECO:0007669"/>
    <property type="project" value="UniProtKB-EC"/>
</dbReference>
<evidence type="ECO:0000256" key="1">
    <source>
        <dbReference type="ARBA" id="ARBA00022679"/>
    </source>
</evidence>
<dbReference type="InterPro" id="IPR043129">
    <property type="entry name" value="ATPase_NBD"/>
</dbReference>
<comment type="function">
    <text evidence="7">Required for the formation of a threonylcarbamoyl group on adenosine at position 37 (t(6)A37) in tRNAs that read codons beginning with adenine. Is involved in the transfer of the threonylcarbamoyl moiety of threonylcarbamoyl-AMP (TC-AMP) to the N6 group of A37, together with TsaE and TsaB. TsaD likely plays a direct catalytic role in this reaction.</text>
</comment>
<dbReference type="EC" id="2.3.1.234" evidence="7"/>
<proteinExistence type="inferred from homology"/>
<feature type="binding site" evidence="7">
    <location>
        <position position="190"/>
    </location>
    <ligand>
        <name>substrate</name>
    </ligand>
</feature>
<evidence type="ECO:0000256" key="7">
    <source>
        <dbReference type="HAMAP-Rule" id="MF_01445"/>
    </source>
</evidence>
<keyword evidence="5 7" id="KW-0012">Acyltransferase</keyword>
<feature type="binding site" evidence="7">
    <location>
        <begin position="140"/>
        <end position="144"/>
    </location>
    <ligand>
        <name>substrate</name>
    </ligand>
</feature>
<name>A0ABW8AUJ5_9ACTN</name>
<feature type="binding site" evidence="7">
    <location>
        <position position="302"/>
    </location>
    <ligand>
        <name>Fe cation</name>
        <dbReference type="ChEBI" id="CHEBI:24875"/>
    </ligand>
</feature>
<dbReference type="NCBIfam" id="TIGR00329">
    <property type="entry name" value="gcp_kae1"/>
    <property type="match status" value="1"/>
</dbReference>
<comment type="similarity">
    <text evidence="7">Belongs to the KAE1 / TsaD family.</text>
</comment>
<comment type="subcellular location">
    <subcellularLocation>
        <location evidence="7">Cytoplasm</location>
    </subcellularLocation>
</comment>
<dbReference type="EMBL" id="JBITLV010000008">
    <property type="protein sequence ID" value="MFI7589673.1"/>
    <property type="molecule type" value="Genomic_DNA"/>
</dbReference>
<evidence type="ECO:0000259" key="8">
    <source>
        <dbReference type="Pfam" id="PF00814"/>
    </source>
</evidence>
<dbReference type="NCBIfam" id="TIGR03723">
    <property type="entry name" value="T6A_TsaD_YgjD"/>
    <property type="match status" value="1"/>
</dbReference>
<dbReference type="PANTHER" id="PTHR11735">
    <property type="entry name" value="TRNA N6-ADENOSINE THREONYLCARBAMOYLTRANSFERASE"/>
    <property type="match status" value="1"/>
</dbReference>
<comment type="cofactor">
    <cofactor evidence="7">
        <name>Fe(2+)</name>
        <dbReference type="ChEBI" id="CHEBI:29033"/>
    </cofactor>
    <text evidence="7">Binds 1 Fe(2+) ion per subunit.</text>
</comment>
<accession>A0ABW8AUJ5</accession>
<evidence type="ECO:0000256" key="4">
    <source>
        <dbReference type="ARBA" id="ARBA00023004"/>
    </source>
</evidence>
<keyword evidence="10" id="KW-1185">Reference proteome</keyword>
<dbReference type="PANTHER" id="PTHR11735:SF6">
    <property type="entry name" value="TRNA N6-ADENOSINE THREONYLCARBAMOYLTRANSFERASE, MITOCHONDRIAL"/>
    <property type="match status" value="1"/>
</dbReference>
<organism evidence="9 10">
    <name type="scientific">Spongisporangium articulatum</name>
    <dbReference type="NCBI Taxonomy" id="3362603"/>
    <lineage>
        <taxon>Bacteria</taxon>
        <taxon>Bacillati</taxon>
        <taxon>Actinomycetota</taxon>
        <taxon>Actinomycetes</taxon>
        <taxon>Kineosporiales</taxon>
        <taxon>Kineosporiaceae</taxon>
        <taxon>Spongisporangium</taxon>
    </lineage>
</organism>
<feature type="binding site" evidence="7">
    <location>
        <position position="173"/>
    </location>
    <ligand>
        <name>substrate</name>
    </ligand>
</feature>
<comment type="caution">
    <text evidence="7">Lacks conserved residue(s) required for the propagation of feature annotation.</text>
</comment>
<feature type="binding site" evidence="7">
    <location>
        <position position="117"/>
    </location>
    <ligand>
        <name>Fe cation</name>
        <dbReference type="ChEBI" id="CHEBI:24875"/>
    </ligand>
</feature>
<evidence type="ECO:0000256" key="5">
    <source>
        <dbReference type="ARBA" id="ARBA00023315"/>
    </source>
</evidence>
<dbReference type="SUPFAM" id="SSF53067">
    <property type="entry name" value="Actin-like ATPase domain"/>
    <property type="match status" value="1"/>
</dbReference>
<feature type="binding site" evidence="7">
    <location>
        <position position="121"/>
    </location>
    <ligand>
        <name>Fe cation</name>
        <dbReference type="ChEBI" id="CHEBI:24875"/>
    </ligand>
</feature>
<evidence type="ECO:0000313" key="9">
    <source>
        <dbReference type="EMBL" id="MFI7589673.1"/>
    </source>
</evidence>
<evidence type="ECO:0000256" key="6">
    <source>
        <dbReference type="ARBA" id="ARBA00048117"/>
    </source>
</evidence>
<keyword evidence="1 7" id="KW-0808">Transferase</keyword>
<keyword evidence="2 7" id="KW-0819">tRNA processing</keyword>
<dbReference type="InterPro" id="IPR017861">
    <property type="entry name" value="KAE1/TsaD"/>
</dbReference>
<dbReference type="CDD" id="cd24133">
    <property type="entry name" value="ASKHA_NBD_TsaD_bac"/>
    <property type="match status" value="1"/>
</dbReference>
<evidence type="ECO:0000256" key="3">
    <source>
        <dbReference type="ARBA" id="ARBA00022723"/>
    </source>
</evidence>
<dbReference type="InterPro" id="IPR022450">
    <property type="entry name" value="TsaD"/>
</dbReference>
<dbReference type="InterPro" id="IPR000905">
    <property type="entry name" value="Gcp-like_dom"/>
</dbReference>
<dbReference type="PRINTS" id="PR00789">
    <property type="entry name" value="OSIALOPTASE"/>
</dbReference>
<dbReference type="Gene3D" id="3.30.420.40">
    <property type="match status" value="2"/>
</dbReference>
<evidence type="ECO:0000256" key="2">
    <source>
        <dbReference type="ARBA" id="ARBA00022694"/>
    </source>
</evidence>
<protein>
    <recommendedName>
        <fullName evidence="7">tRNA N6-adenosine threonylcarbamoyltransferase</fullName>
        <ecNumber evidence="7">2.3.1.234</ecNumber>
    </recommendedName>
    <alternativeName>
        <fullName evidence="7">N6-L-threonylcarbamoyladenine synthase</fullName>
        <shortName evidence="7">t(6)A synthase</shortName>
    </alternativeName>
    <alternativeName>
        <fullName evidence="7">t(6)A37 threonylcarbamoyladenosine biosynthesis protein TsaD</fullName>
    </alternativeName>
    <alternativeName>
        <fullName evidence="7">tRNA threonylcarbamoyladenosine biosynthesis protein TsaD</fullName>
    </alternativeName>
</protein>
<dbReference type="Proteomes" id="UP001612915">
    <property type="component" value="Unassembled WGS sequence"/>
</dbReference>
<sequence length="334" mass="35046">MSDESDELILGLETSCDDTSCAVVAPDGRVLGAATVSQIELHNQWGGIVPELASRAHIDKVLVAVDTALTEAGVDPARLTAIGVTRGPGLIGSLKVGVDTAQALGYGWDKPVLGVNHLRGHLRSADLEEKRVTFPALILLVSGGHTLLAHMTSSADIRLLGSTVDDSLGEAYDKVARMLGLGYPGGPVVDRLAKDGTASIPFPRPMLADGLNFSFSGLKTAVRNFLAEHPDAPPADVAASFVAACLEVLEVKCRRALRQVEAESLVIVGGVAASPQVRQRAEAMCTDLGVKLCLPPLRWSTDNGAMIGLAAWDYLARGVDVGLRPTSSLSLDLF</sequence>
<keyword evidence="3 7" id="KW-0479">Metal-binding</keyword>
<evidence type="ECO:0000313" key="10">
    <source>
        <dbReference type="Proteomes" id="UP001612915"/>
    </source>
</evidence>
<keyword evidence="7" id="KW-0963">Cytoplasm</keyword>
<dbReference type="HAMAP" id="MF_01445">
    <property type="entry name" value="TsaD"/>
    <property type="match status" value="1"/>
</dbReference>
<keyword evidence="4 7" id="KW-0408">Iron</keyword>
<feature type="domain" description="Gcp-like" evidence="8">
    <location>
        <begin position="30"/>
        <end position="308"/>
    </location>
</feature>
<dbReference type="Pfam" id="PF00814">
    <property type="entry name" value="TsaD"/>
    <property type="match status" value="1"/>
</dbReference>